<evidence type="ECO:0000256" key="2">
    <source>
        <dbReference type="ARBA" id="ARBA00012415"/>
    </source>
</evidence>
<dbReference type="PANTHER" id="PTHR43197:SF1">
    <property type="entry name" value="UTP--GLUCOSE-1-PHOSPHATE URIDYLYLTRANSFERASE"/>
    <property type="match status" value="1"/>
</dbReference>
<comment type="catalytic activity">
    <reaction evidence="6 7">
        <text>alpha-D-glucose 1-phosphate + UTP + H(+) = UDP-alpha-D-glucose + diphosphate</text>
        <dbReference type="Rhea" id="RHEA:19889"/>
        <dbReference type="ChEBI" id="CHEBI:15378"/>
        <dbReference type="ChEBI" id="CHEBI:33019"/>
        <dbReference type="ChEBI" id="CHEBI:46398"/>
        <dbReference type="ChEBI" id="CHEBI:58601"/>
        <dbReference type="ChEBI" id="CHEBI:58885"/>
        <dbReference type="EC" id="2.7.7.9"/>
    </reaction>
</comment>
<evidence type="ECO:0000256" key="7">
    <source>
        <dbReference type="RuleBase" id="RU361259"/>
    </source>
</evidence>
<keyword evidence="5 7" id="KW-0548">Nucleotidyltransferase</keyword>
<keyword evidence="4 7" id="KW-0808">Transferase</keyword>
<evidence type="ECO:0000313" key="9">
    <source>
        <dbReference type="EMBL" id="PWJ59445.1"/>
    </source>
</evidence>
<sequence length="292" mass="32871">MQTTFMIRKAVIPAAGLGTRFLPATKSMPKEMLPIIDIPTIQYVVQEAVDSGIEDILIISGKGKRAIEDHFDRNVELESRLEEKEDLIWFNEMRRLADMANVHFVRQKEANGLGDAINYARHHVGNEPFAVLLGDTIMDSVIPVTQQLMDTYEQYGGSVIAVEQVPANKVDRYGIVGGNALSDTIMELTTLIEKPAVELAPSNLAIAGRYILSPEIFKAIDQTPKGKNNEIQLTDSLLLLLKRENIYAHHIEGQRHDIGNKLDYLKTTVEFALKRKEFAEPFRKFLEEILAK</sequence>
<dbReference type="SUPFAM" id="SSF53448">
    <property type="entry name" value="Nucleotide-diphospho-sugar transferases"/>
    <property type="match status" value="1"/>
</dbReference>
<dbReference type="InterPro" id="IPR029044">
    <property type="entry name" value="Nucleotide-diphossugar_trans"/>
</dbReference>
<dbReference type="AlphaFoldDB" id="A0A316ANU4"/>
<dbReference type="EMBL" id="QGDT01000002">
    <property type="protein sequence ID" value="PWJ59445.1"/>
    <property type="molecule type" value="Genomic_DNA"/>
</dbReference>
<gene>
    <name evidence="9" type="ORF">CLV98_102278</name>
</gene>
<dbReference type="PANTHER" id="PTHR43197">
    <property type="entry name" value="UTP--GLUCOSE-1-PHOSPHATE URIDYLYLTRANSFERASE"/>
    <property type="match status" value="1"/>
</dbReference>
<dbReference type="CDD" id="cd02541">
    <property type="entry name" value="UGPase_prokaryotic"/>
    <property type="match status" value="1"/>
</dbReference>
<reference evidence="9 10" key="1">
    <citation type="submission" date="2018-03" db="EMBL/GenBank/DDBJ databases">
        <title>Genomic Encyclopedia of Archaeal and Bacterial Type Strains, Phase II (KMG-II): from individual species to whole genera.</title>
        <authorList>
            <person name="Goeker M."/>
        </authorList>
    </citation>
    <scope>NUCLEOTIDE SEQUENCE [LARGE SCALE GENOMIC DNA]</scope>
    <source>
        <strain evidence="9 10">DSM 100346</strain>
    </source>
</reference>
<dbReference type="NCBIfam" id="TIGR01099">
    <property type="entry name" value="galU"/>
    <property type="match status" value="1"/>
</dbReference>
<name>A0A316ANU4_9BACT</name>
<comment type="caution">
    <text evidence="9">The sequence shown here is derived from an EMBL/GenBank/DDBJ whole genome shotgun (WGS) entry which is preliminary data.</text>
</comment>
<dbReference type="Pfam" id="PF00483">
    <property type="entry name" value="NTP_transferase"/>
    <property type="match status" value="1"/>
</dbReference>
<dbReference type="InterPro" id="IPR005835">
    <property type="entry name" value="NTP_transferase_dom"/>
</dbReference>
<dbReference type="GO" id="GO:0003983">
    <property type="term" value="F:UTP:glucose-1-phosphate uridylyltransferase activity"/>
    <property type="evidence" value="ECO:0007669"/>
    <property type="project" value="UniProtKB-EC"/>
</dbReference>
<evidence type="ECO:0000256" key="3">
    <source>
        <dbReference type="ARBA" id="ARBA00019048"/>
    </source>
</evidence>
<dbReference type="Proteomes" id="UP000245880">
    <property type="component" value="Unassembled WGS sequence"/>
</dbReference>
<dbReference type="Gene3D" id="3.90.550.10">
    <property type="entry name" value="Spore Coat Polysaccharide Biosynthesis Protein SpsA, Chain A"/>
    <property type="match status" value="1"/>
</dbReference>
<evidence type="ECO:0000313" key="10">
    <source>
        <dbReference type="Proteomes" id="UP000245880"/>
    </source>
</evidence>
<dbReference type="InterPro" id="IPR005771">
    <property type="entry name" value="GalU_uridylyltTrfase_bac/arc"/>
</dbReference>
<proteinExistence type="inferred from homology"/>
<dbReference type="EC" id="2.7.7.9" evidence="2 7"/>
<keyword evidence="10" id="KW-1185">Reference proteome</keyword>
<accession>A0A316ANU4</accession>
<evidence type="ECO:0000256" key="1">
    <source>
        <dbReference type="ARBA" id="ARBA00006890"/>
    </source>
</evidence>
<feature type="domain" description="Nucleotidyl transferase" evidence="8">
    <location>
        <begin position="9"/>
        <end position="268"/>
    </location>
</feature>
<comment type="similarity">
    <text evidence="1 7">Belongs to the UDPGP type 2 family.</text>
</comment>
<evidence type="ECO:0000256" key="4">
    <source>
        <dbReference type="ARBA" id="ARBA00022679"/>
    </source>
</evidence>
<evidence type="ECO:0000256" key="5">
    <source>
        <dbReference type="ARBA" id="ARBA00022695"/>
    </source>
</evidence>
<dbReference type="GO" id="GO:0006011">
    <property type="term" value="P:UDP-alpha-D-glucose metabolic process"/>
    <property type="evidence" value="ECO:0007669"/>
    <property type="project" value="InterPro"/>
</dbReference>
<protein>
    <recommendedName>
        <fullName evidence="3 7">UTP--glucose-1-phosphate uridylyltransferase</fullName>
        <ecNumber evidence="2 7">2.7.7.9</ecNumber>
    </recommendedName>
    <alternativeName>
        <fullName evidence="7">UDP-glucose pyrophosphorylase</fullName>
    </alternativeName>
</protein>
<organism evidence="9 10">
    <name type="scientific">Dyadobacter jejuensis</name>
    <dbReference type="NCBI Taxonomy" id="1082580"/>
    <lineage>
        <taxon>Bacteria</taxon>
        <taxon>Pseudomonadati</taxon>
        <taxon>Bacteroidota</taxon>
        <taxon>Cytophagia</taxon>
        <taxon>Cytophagales</taxon>
        <taxon>Spirosomataceae</taxon>
        <taxon>Dyadobacter</taxon>
    </lineage>
</organism>
<evidence type="ECO:0000259" key="8">
    <source>
        <dbReference type="Pfam" id="PF00483"/>
    </source>
</evidence>
<evidence type="ECO:0000256" key="6">
    <source>
        <dbReference type="ARBA" id="ARBA00048128"/>
    </source>
</evidence>